<keyword evidence="4" id="KW-1185">Reference proteome</keyword>
<proteinExistence type="predicted"/>
<name>A0A0D6JBD2_9HYPH</name>
<dbReference type="KEGG" id="fiy:BN1229_v1_0640"/>
<evidence type="ECO:0000313" key="4">
    <source>
        <dbReference type="Proteomes" id="UP000033187"/>
    </source>
</evidence>
<reference evidence="4" key="1">
    <citation type="submission" date="2015-02" db="EMBL/GenBank/DDBJ databases">
        <authorList>
            <person name="Chooi Y.-H."/>
        </authorList>
    </citation>
    <scope>NUCLEOTIDE SEQUENCE [LARGE SCALE GENOMIC DNA]</scope>
    <source>
        <strain evidence="4">strain Y</strain>
    </source>
</reference>
<keyword evidence="2" id="KW-0732">Signal</keyword>
<evidence type="ECO:0000256" key="1">
    <source>
        <dbReference type="SAM" id="MobiDB-lite"/>
    </source>
</evidence>
<accession>A0A0D6JBD2</accession>
<dbReference type="AlphaFoldDB" id="A0A0D6JBD2"/>
<gene>
    <name evidence="3" type="ORF">YBN1229_v1_0640</name>
</gene>
<dbReference type="RefSeq" id="WP_152025119.1">
    <property type="nucleotide sequence ID" value="NZ_LN829118.1"/>
</dbReference>
<evidence type="ECO:0000256" key="2">
    <source>
        <dbReference type="SAM" id="SignalP"/>
    </source>
</evidence>
<dbReference type="EMBL" id="LN829119">
    <property type="protein sequence ID" value="CPR16082.1"/>
    <property type="molecule type" value="Genomic_DNA"/>
</dbReference>
<organism evidence="3 4">
    <name type="scientific">Candidatus Filomicrobium marinum</name>
    <dbReference type="NCBI Taxonomy" id="1608628"/>
    <lineage>
        <taxon>Bacteria</taxon>
        <taxon>Pseudomonadati</taxon>
        <taxon>Pseudomonadota</taxon>
        <taxon>Alphaproteobacteria</taxon>
        <taxon>Hyphomicrobiales</taxon>
        <taxon>Hyphomicrobiaceae</taxon>
        <taxon>Filomicrobium</taxon>
    </lineage>
</organism>
<feature type="compositionally biased region" description="Polar residues" evidence="1">
    <location>
        <begin position="54"/>
        <end position="67"/>
    </location>
</feature>
<evidence type="ECO:0000313" key="3">
    <source>
        <dbReference type="EMBL" id="CPR16082.1"/>
    </source>
</evidence>
<protein>
    <recommendedName>
        <fullName evidence="5">Secreted protein</fullName>
    </recommendedName>
</protein>
<evidence type="ECO:0008006" key="5">
    <source>
        <dbReference type="Google" id="ProtNLM"/>
    </source>
</evidence>
<dbReference type="Proteomes" id="UP000033187">
    <property type="component" value="Chromosome 1"/>
</dbReference>
<dbReference type="KEGG" id="fil:BN1229_v1_0636"/>
<feature type="compositionally biased region" description="Polar residues" evidence="1">
    <location>
        <begin position="21"/>
        <end position="38"/>
    </location>
</feature>
<sequence>MELAKLTAVSVLTLLIGASASLAQTSPKEPLGRNQTEAPGQAREVAPREENRNMDTTPTQPPATTGSIAPRKGPAAADDDVPDENRSVSGKVQEETPGSTQD</sequence>
<feature type="chain" id="PRO_5002306097" description="Secreted protein" evidence="2">
    <location>
        <begin position="24"/>
        <end position="102"/>
    </location>
</feature>
<feature type="signal peptide" evidence="2">
    <location>
        <begin position="1"/>
        <end position="23"/>
    </location>
</feature>
<feature type="region of interest" description="Disordered" evidence="1">
    <location>
        <begin position="20"/>
        <end position="102"/>
    </location>
</feature>